<protein>
    <recommendedName>
        <fullName evidence="4">Histidine kinase</fullName>
    </recommendedName>
</protein>
<feature type="transmembrane region" description="Helical" evidence="1">
    <location>
        <begin position="12"/>
        <end position="35"/>
    </location>
</feature>
<proteinExistence type="predicted"/>
<evidence type="ECO:0000313" key="2">
    <source>
        <dbReference type="EMBL" id="MFC4554202.1"/>
    </source>
</evidence>
<reference evidence="3" key="1">
    <citation type="journal article" date="2019" name="Int. J. Syst. Evol. Microbiol.">
        <title>The Global Catalogue of Microorganisms (GCM) 10K type strain sequencing project: providing services to taxonomists for standard genome sequencing and annotation.</title>
        <authorList>
            <consortium name="The Broad Institute Genomics Platform"/>
            <consortium name="The Broad Institute Genome Sequencing Center for Infectious Disease"/>
            <person name="Wu L."/>
            <person name="Ma J."/>
        </authorList>
    </citation>
    <scope>NUCLEOTIDE SEQUENCE [LARGE SCALE GENOMIC DNA]</scope>
    <source>
        <strain evidence="3">JCM 3369</strain>
    </source>
</reference>
<organism evidence="2 3">
    <name type="scientific">Georgenia faecalis</name>
    <dbReference type="NCBI Taxonomy" id="2483799"/>
    <lineage>
        <taxon>Bacteria</taxon>
        <taxon>Bacillati</taxon>
        <taxon>Actinomycetota</taxon>
        <taxon>Actinomycetes</taxon>
        <taxon>Micrococcales</taxon>
        <taxon>Bogoriellaceae</taxon>
        <taxon>Georgenia</taxon>
    </lineage>
</organism>
<keyword evidence="1" id="KW-0812">Transmembrane</keyword>
<feature type="transmembrane region" description="Helical" evidence="1">
    <location>
        <begin position="101"/>
        <end position="119"/>
    </location>
</feature>
<dbReference type="Proteomes" id="UP001595955">
    <property type="component" value="Unassembled WGS sequence"/>
</dbReference>
<evidence type="ECO:0008006" key="4">
    <source>
        <dbReference type="Google" id="ProtNLM"/>
    </source>
</evidence>
<evidence type="ECO:0000313" key="3">
    <source>
        <dbReference type="Proteomes" id="UP001595955"/>
    </source>
</evidence>
<name>A0ABV9D775_9MICO</name>
<keyword evidence="1" id="KW-1133">Transmembrane helix</keyword>
<dbReference type="RefSeq" id="WP_164471457.1">
    <property type="nucleotide sequence ID" value="NZ_CP033325.1"/>
</dbReference>
<sequence length="135" mass="13470">MPETPARPPLVLRVGLLLVLVELAALAALAVSIAVEALGGGGPSVGPSLAMAVFFLGLAGLVAAAARALHAGRRWGRGPVLTWQLLVLAIGVSQAGLMPAWLTVLGVVLPVAVAVAVLAPASRGWTDDAGPHAVL</sequence>
<feature type="transmembrane region" description="Helical" evidence="1">
    <location>
        <begin position="47"/>
        <end position="66"/>
    </location>
</feature>
<accession>A0ABV9D775</accession>
<comment type="caution">
    <text evidence="2">The sequence shown here is derived from an EMBL/GenBank/DDBJ whole genome shotgun (WGS) entry which is preliminary data.</text>
</comment>
<dbReference type="EMBL" id="JBHSGF010000002">
    <property type="protein sequence ID" value="MFC4554202.1"/>
    <property type="molecule type" value="Genomic_DNA"/>
</dbReference>
<keyword evidence="1" id="KW-0472">Membrane</keyword>
<gene>
    <name evidence="2" type="ORF">ACFO3F_02985</name>
</gene>
<evidence type="ECO:0000256" key="1">
    <source>
        <dbReference type="SAM" id="Phobius"/>
    </source>
</evidence>
<keyword evidence="3" id="KW-1185">Reference proteome</keyword>